<keyword evidence="2" id="KW-1185">Reference proteome</keyword>
<reference evidence="1" key="1">
    <citation type="journal article" date="2014" name="Int. J. Syst. Evol. Microbiol.">
        <title>Complete genome sequence of Corynebacterium casei LMG S-19264T (=DSM 44701T), isolated from a smear-ripened cheese.</title>
        <authorList>
            <consortium name="US DOE Joint Genome Institute (JGI-PGF)"/>
            <person name="Walter F."/>
            <person name="Albersmeier A."/>
            <person name="Kalinowski J."/>
            <person name="Ruckert C."/>
        </authorList>
    </citation>
    <scope>NUCLEOTIDE SEQUENCE</scope>
    <source>
        <strain evidence="1">NBRC 108769</strain>
    </source>
</reference>
<organism evidence="1 2">
    <name type="scientific">Portibacter lacus</name>
    <dbReference type="NCBI Taxonomy" id="1099794"/>
    <lineage>
        <taxon>Bacteria</taxon>
        <taxon>Pseudomonadati</taxon>
        <taxon>Bacteroidota</taxon>
        <taxon>Saprospiria</taxon>
        <taxon>Saprospirales</taxon>
        <taxon>Haliscomenobacteraceae</taxon>
        <taxon>Portibacter</taxon>
    </lineage>
</organism>
<sequence length="233" mass="26572">MKILQTSLAFIILFFISTSLKAQIPSGVYFSENENETHELKINDNYIIHTVYESSPAKFIMTAGGFYTLKDGIIHVDLEFDSDFAKDSLTELDIPYSMNNGKLLLKASSELEFEKSESLSQELDGEWLFATRGPDTGQERRGEESARKTLKFLKDGRFQWIAYHTETMKFSGSGGGTFSSKNGVYVENIEFFSKDNSRVGAELKFDYEIKGKDWHHTGLNSKGQEMYEIWGKR</sequence>
<name>A0AA37WGL4_9BACT</name>
<proteinExistence type="predicted"/>
<dbReference type="Proteomes" id="UP001156666">
    <property type="component" value="Unassembled WGS sequence"/>
</dbReference>
<comment type="caution">
    <text evidence="1">The sequence shown here is derived from an EMBL/GenBank/DDBJ whole genome shotgun (WGS) entry which is preliminary data.</text>
</comment>
<accession>A0AA37WGL4</accession>
<evidence type="ECO:0000313" key="2">
    <source>
        <dbReference type="Proteomes" id="UP001156666"/>
    </source>
</evidence>
<reference evidence="1" key="2">
    <citation type="submission" date="2023-01" db="EMBL/GenBank/DDBJ databases">
        <title>Draft genome sequence of Portibacter lacus strain NBRC 108769.</title>
        <authorList>
            <person name="Sun Q."/>
            <person name="Mori K."/>
        </authorList>
    </citation>
    <scope>NUCLEOTIDE SEQUENCE</scope>
    <source>
        <strain evidence="1">NBRC 108769</strain>
    </source>
</reference>
<dbReference type="RefSeq" id="WP_235291690.1">
    <property type="nucleotide sequence ID" value="NZ_BSOH01000014.1"/>
</dbReference>
<evidence type="ECO:0000313" key="1">
    <source>
        <dbReference type="EMBL" id="GLR18015.1"/>
    </source>
</evidence>
<dbReference type="AlphaFoldDB" id="A0AA37WGL4"/>
<gene>
    <name evidence="1" type="ORF">GCM10007940_26300</name>
</gene>
<evidence type="ECO:0008006" key="3">
    <source>
        <dbReference type="Google" id="ProtNLM"/>
    </source>
</evidence>
<dbReference type="EMBL" id="BSOH01000014">
    <property type="protein sequence ID" value="GLR18015.1"/>
    <property type="molecule type" value="Genomic_DNA"/>
</dbReference>
<protein>
    <recommendedName>
        <fullName evidence="3">Membrane or secreted protein</fullName>
    </recommendedName>
</protein>
<dbReference type="Gene3D" id="2.40.128.490">
    <property type="entry name" value="Uncharacterised protein PF14869, DUF4488"/>
    <property type="match status" value="1"/>
</dbReference>